<sequence length="102" mass="10637">MVRAGSVEADDEADLAQPRPQVFQICTEVGAAGLLARLQQDDRARMGAAARVQRFEGGRRRVGRVPVVARAAAVQPAAGDDGVHGPSPGDHSPAAGCLSRWP</sequence>
<reference evidence="3" key="1">
    <citation type="journal article" date="2019" name="Int. J. Syst. Evol. Microbiol.">
        <title>The Global Catalogue of Microorganisms (GCM) 10K type strain sequencing project: providing services to taxonomists for standard genome sequencing and annotation.</title>
        <authorList>
            <consortium name="The Broad Institute Genomics Platform"/>
            <consortium name="The Broad Institute Genome Sequencing Center for Infectious Disease"/>
            <person name="Wu L."/>
            <person name="Ma J."/>
        </authorList>
    </citation>
    <scope>NUCLEOTIDE SEQUENCE [LARGE SCALE GENOMIC DNA]</scope>
    <source>
        <strain evidence="3">JCM 13023</strain>
    </source>
</reference>
<dbReference type="EMBL" id="BAAALN010000018">
    <property type="protein sequence ID" value="GAA1249928.1"/>
    <property type="molecule type" value="Genomic_DNA"/>
</dbReference>
<dbReference type="Proteomes" id="UP001500653">
    <property type="component" value="Unassembled WGS sequence"/>
</dbReference>
<evidence type="ECO:0000313" key="3">
    <source>
        <dbReference type="Proteomes" id="UP001500653"/>
    </source>
</evidence>
<comment type="caution">
    <text evidence="2">The sequence shown here is derived from an EMBL/GenBank/DDBJ whole genome shotgun (WGS) entry which is preliminary data.</text>
</comment>
<proteinExistence type="predicted"/>
<organism evidence="2 3">
    <name type="scientific">Prauserella halophila</name>
    <dbReference type="NCBI Taxonomy" id="185641"/>
    <lineage>
        <taxon>Bacteria</taxon>
        <taxon>Bacillati</taxon>
        <taxon>Actinomycetota</taxon>
        <taxon>Actinomycetes</taxon>
        <taxon>Pseudonocardiales</taxon>
        <taxon>Pseudonocardiaceae</taxon>
        <taxon>Prauserella</taxon>
    </lineage>
</organism>
<keyword evidence="3" id="KW-1185">Reference proteome</keyword>
<gene>
    <name evidence="2" type="ORF">GCM10009676_40610</name>
</gene>
<protein>
    <submittedName>
        <fullName evidence="2">Uncharacterized protein</fullName>
    </submittedName>
</protein>
<feature type="region of interest" description="Disordered" evidence="1">
    <location>
        <begin position="75"/>
        <end position="102"/>
    </location>
</feature>
<name>A0ABP4H6B2_9PSEU</name>
<evidence type="ECO:0000313" key="2">
    <source>
        <dbReference type="EMBL" id="GAA1249928.1"/>
    </source>
</evidence>
<accession>A0ABP4H6B2</accession>
<evidence type="ECO:0000256" key="1">
    <source>
        <dbReference type="SAM" id="MobiDB-lite"/>
    </source>
</evidence>